<dbReference type="EMBL" id="CP069031">
    <property type="protein sequence ID" value="QRC99196.1"/>
    <property type="molecule type" value="Genomic_DNA"/>
</dbReference>
<accession>A0A7U2I453</accession>
<evidence type="ECO:0000313" key="2">
    <source>
        <dbReference type="EMBL" id="QRC99196.1"/>
    </source>
</evidence>
<proteinExistence type="predicted"/>
<sequence length="65" mass="7069">MRILDMAWQQGDVRMTAALRRVTATSGQAFANSVDDIQHPVVRRTPPFSGPAGAIAGNDTTQWQT</sequence>
<dbReference type="Proteomes" id="UP000663193">
    <property type="component" value="Chromosome 9"/>
</dbReference>
<dbReference type="AlphaFoldDB" id="A0A7U2I453"/>
<keyword evidence="3" id="KW-1185">Reference proteome</keyword>
<gene>
    <name evidence="2" type="ORF">JI435_436750</name>
</gene>
<name>A0A7U2I453_PHANO</name>
<organism evidence="2 3">
    <name type="scientific">Phaeosphaeria nodorum (strain SN15 / ATCC MYA-4574 / FGSC 10173)</name>
    <name type="common">Glume blotch fungus</name>
    <name type="synonym">Parastagonospora nodorum</name>
    <dbReference type="NCBI Taxonomy" id="321614"/>
    <lineage>
        <taxon>Eukaryota</taxon>
        <taxon>Fungi</taxon>
        <taxon>Dikarya</taxon>
        <taxon>Ascomycota</taxon>
        <taxon>Pezizomycotina</taxon>
        <taxon>Dothideomycetes</taxon>
        <taxon>Pleosporomycetidae</taxon>
        <taxon>Pleosporales</taxon>
        <taxon>Pleosporineae</taxon>
        <taxon>Phaeosphaeriaceae</taxon>
        <taxon>Parastagonospora</taxon>
    </lineage>
</organism>
<reference evidence="3" key="1">
    <citation type="journal article" date="2021" name="BMC Genomics">
        <title>Chromosome-level genome assembly and manually-curated proteome of model necrotroph Parastagonospora nodorum Sn15 reveals a genome-wide trove of candidate effector homologs, and redundancy of virulence-related functions within an accessory chromosome.</title>
        <authorList>
            <person name="Bertazzoni S."/>
            <person name="Jones D.A.B."/>
            <person name="Phan H.T."/>
            <person name="Tan K.-C."/>
            <person name="Hane J.K."/>
        </authorList>
    </citation>
    <scope>NUCLEOTIDE SEQUENCE [LARGE SCALE GENOMIC DNA]</scope>
    <source>
        <strain evidence="3">SN15 / ATCC MYA-4574 / FGSC 10173)</strain>
    </source>
</reference>
<evidence type="ECO:0000313" key="3">
    <source>
        <dbReference type="Proteomes" id="UP000663193"/>
    </source>
</evidence>
<dbReference type="VEuPathDB" id="FungiDB:JI435_436750"/>
<feature type="region of interest" description="Disordered" evidence="1">
    <location>
        <begin position="45"/>
        <end position="65"/>
    </location>
</feature>
<protein>
    <submittedName>
        <fullName evidence="2">Uncharacterized protein</fullName>
    </submittedName>
</protein>
<evidence type="ECO:0000256" key="1">
    <source>
        <dbReference type="SAM" id="MobiDB-lite"/>
    </source>
</evidence>